<comment type="caution">
    <text evidence="3">The sequence shown here is derived from an EMBL/GenBank/DDBJ whole genome shotgun (WGS) entry which is preliminary data.</text>
</comment>
<dbReference type="PANTHER" id="PTHR45090">
    <property type="entry name" value="CHAPERONE PROTEIN DNAJ 20 CHLOROPLASTIC"/>
    <property type="match status" value="1"/>
</dbReference>
<organism evidence="3 4">
    <name type="scientific">Zingiber officinale</name>
    <name type="common">Ginger</name>
    <name type="synonym">Amomum zingiber</name>
    <dbReference type="NCBI Taxonomy" id="94328"/>
    <lineage>
        <taxon>Eukaryota</taxon>
        <taxon>Viridiplantae</taxon>
        <taxon>Streptophyta</taxon>
        <taxon>Embryophyta</taxon>
        <taxon>Tracheophyta</taxon>
        <taxon>Spermatophyta</taxon>
        <taxon>Magnoliopsida</taxon>
        <taxon>Liliopsida</taxon>
        <taxon>Zingiberales</taxon>
        <taxon>Zingiberaceae</taxon>
        <taxon>Zingiber</taxon>
    </lineage>
</organism>
<gene>
    <name evidence="3" type="ORF">ZIOFF_033617</name>
</gene>
<accession>A0A8J5GJV9</accession>
<dbReference type="InterPro" id="IPR001623">
    <property type="entry name" value="DnaJ_domain"/>
</dbReference>
<dbReference type="Pfam" id="PF00226">
    <property type="entry name" value="DnaJ"/>
    <property type="match status" value="1"/>
</dbReference>
<evidence type="ECO:0000259" key="2">
    <source>
        <dbReference type="PROSITE" id="PS50076"/>
    </source>
</evidence>
<keyword evidence="4" id="KW-1185">Reference proteome</keyword>
<dbReference type="Proteomes" id="UP000734854">
    <property type="component" value="Unassembled WGS sequence"/>
</dbReference>
<evidence type="ECO:0000313" key="3">
    <source>
        <dbReference type="EMBL" id="KAG6508244.1"/>
    </source>
</evidence>
<dbReference type="PANTHER" id="PTHR45090:SF3">
    <property type="entry name" value="OS09G0368800 PROTEIN"/>
    <property type="match status" value="1"/>
</dbReference>
<reference evidence="3 4" key="1">
    <citation type="submission" date="2020-08" db="EMBL/GenBank/DDBJ databases">
        <title>Plant Genome Project.</title>
        <authorList>
            <person name="Zhang R.-G."/>
        </authorList>
    </citation>
    <scope>NUCLEOTIDE SEQUENCE [LARGE SCALE GENOMIC DNA]</scope>
    <source>
        <tissue evidence="3">Rhizome</tissue>
    </source>
</reference>
<dbReference type="CDD" id="cd06257">
    <property type="entry name" value="DnaJ"/>
    <property type="match status" value="1"/>
</dbReference>
<evidence type="ECO:0000256" key="1">
    <source>
        <dbReference type="SAM" id="MobiDB-lite"/>
    </source>
</evidence>
<dbReference type="EMBL" id="JACMSC010000009">
    <property type="protein sequence ID" value="KAG6508244.1"/>
    <property type="molecule type" value="Genomic_DNA"/>
</dbReference>
<dbReference type="PRINTS" id="PR00625">
    <property type="entry name" value="JDOMAIN"/>
</dbReference>
<feature type="region of interest" description="Disordered" evidence="1">
    <location>
        <begin position="150"/>
        <end position="173"/>
    </location>
</feature>
<dbReference type="AlphaFoldDB" id="A0A8J5GJV9"/>
<dbReference type="InterPro" id="IPR053232">
    <property type="entry name" value="DnaJ_C/III_chloroplastic"/>
</dbReference>
<dbReference type="PROSITE" id="PS50076">
    <property type="entry name" value="DNAJ_2"/>
    <property type="match status" value="1"/>
</dbReference>
<name>A0A8J5GJV9_ZINOF</name>
<evidence type="ECO:0000313" key="4">
    <source>
        <dbReference type="Proteomes" id="UP000734854"/>
    </source>
</evidence>
<dbReference type="InterPro" id="IPR036869">
    <property type="entry name" value="J_dom_sf"/>
</dbReference>
<dbReference type="GO" id="GO:0009507">
    <property type="term" value="C:chloroplast"/>
    <property type="evidence" value="ECO:0007669"/>
    <property type="project" value="TreeGrafter"/>
</dbReference>
<protein>
    <recommendedName>
        <fullName evidence="2">J domain-containing protein</fullName>
    </recommendedName>
</protein>
<dbReference type="SMART" id="SM00271">
    <property type="entry name" value="DnaJ"/>
    <property type="match status" value="1"/>
</dbReference>
<dbReference type="SUPFAM" id="SSF46565">
    <property type="entry name" value="Chaperone J-domain"/>
    <property type="match status" value="1"/>
</dbReference>
<sequence length="186" mass="20829">MYSLPSFTSGSLRHAPPPLIISCTALARSKPPNFYEVLSLDTSGSLAGPEEIKRAYRRLALRCHPDLCSAGSGNKEECTRRFIELHQAYVALSDPALRRKHDMELRGIAGGNDGSCRQFSREVWEAQLHKLWQRWLQNLYEVDDKMARDDIDDDPSRSPVDQPSKDVGSLSAERQSQLIVLCSSLG</sequence>
<dbReference type="GO" id="GO:0005783">
    <property type="term" value="C:endoplasmic reticulum"/>
    <property type="evidence" value="ECO:0007669"/>
    <property type="project" value="UniProtKB-ARBA"/>
</dbReference>
<proteinExistence type="predicted"/>
<dbReference type="Gene3D" id="1.10.287.110">
    <property type="entry name" value="DnaJ domain"/>
    <property type="match status" value="1"/>
</dbReference>
<feature type="domain" description="J" evidence="2">
    <location>
        <begin position="33"/>
        <end position="105"/>
    </location>
</feature>